<reference evidence="1" key="1">
    <citation type="submission" date="2022-10" db="EMBL/GenBank/DDBJ databases">
        <title>Determination and structural analysis of whole genome sequence of Sarocladium strictum F4-1.</title>
        <authorList>
            <person name="Hu L."/>
            <person name="Jiang Y."/>
        </authorList>
    </citation>
    <scope>NUCLEOTIDE SEQUENCE</scope>
    <source>
        <strain evidence="1">F4-1</strain>
    </source>
</reference>
<keyword evidence="2" id="KW-1185">Reference proteome</keyword>
<dbReference type="EMBL" id="JAPDFR010000001">
    <property type="protein sequence ID" value="KAK0392693.1"/>
    <property type="molecule type" value="Genomic_DNA"/>
</dbReference>
<gene>
    <name evidence="1" type="ORF">NLU13_2188</name>
</gene>
<evidence type="ECO:0000313" key="1">
    <source>
        <dbReference type="EMBL" id="KAK0392693.1"/>
    </source>
</evidence>
<comment type="caution">
    <text evidence="1">The sequence shown here is derived from an EMBL/GenBank/DDBJ whole genome shotgun (WGS) entry which is preliminary data.</text>
</comment>
<proteinExistence type="predicted"/>
<accession>A0AA39GSC7</accession>
<dbReference type="Proteomes" id="UP001175261">
    <property type="component" value="Unassembled WGS sequence"/>
</dbReference>
<name>A0AA39GSC7_SARSR</name>
<dbReference type="AlphaFoldDB" id="A0AA39GSC7"/>
<organism evidence="1 2">
    <name type="scientific">Sarocladium strictum</name>
    <name type="common">Black bundle disease fungus</name>
    <name type="synonym">Acremonium strictum</name>
    <dbReference type="NCBI Taxonomy" id="5046"/>
    <lineage>
        <taxon>Eukaryota</taxon>
        <taxon>Fungi</taxon>
        <taxon>Dikarya</taxon>
        <taxon>Ascomycota</taxon>
        <taxon>Pezizomycotina</taxon>
        <taxon>Sordariomycetes</taxon>
        <taxon>Hypocreomycetidae</taxon>
        <taxon>Hypocreales</taxon>
        <taxon>Sarocladiaceae</taxon>
        <taxon>Sarocladium</taxon>
    </lineage>
</organism>
<evidence type="ECO:0000313" key="2">
    <source>
        <dbReference type="Proteomes" id="UP001175261"/>
    </source>
</evidence>
<protein>
    <submittedName>
        <fullName evidence="1">Uncharacterized protein</fullName>
    </submittedName>
</protein>
<sequence length="236" mass="26508">MPFVEGDSRKRGWEEDDWPVENTHCLYSPSSETGRSNFYLLDRQDDRSHVRRIQPLMKRARTTPNESFPTANSPFAQIKQTTLSPGSVREDTSFDFRPAPPARTGSTLTPCHICHRKPTKKSHLDSFAQCQGCGEQTCFVCIRECMGWNVDDGSMLCEQEVLSQSFHMDDADDVHCEHSSVQGNNNSQDGHDDEQLRRKGWDAAGHRGVVCSRCCIERGTEGDIVCLGCLPRLEGA</sequence>